<dbReference type="RefSeq" id="XP_013251668.1">
    <property type="nucleotide sequence ID" value="XM_013396214.1"/>
</dbReference>
<proteinExistence type="predicted"/>
<dbReference type="OMA" id="HANAGIR"/>
<accession>U6GHL6</accession>
<reference evidence="2" key="1">
    <citation type="submission" date="2013-10" db="EMBL/GenBank/DDBJ databases">
        <title>Genomic analysis of the causative agents of coccidiosis in chickens.</title>
        <authorList>
            <person name="Reid A.J."/>
            <person name="Blake D."/>
            <person name="Billington K."/>
            <person name="Browne H."/>
            <person name="Dunn M."/>
            <person name="Hung S."/>
            <person name="Kawahara F."/>
            <person name="Miranda-Saavedra D."/>
            <person name="Mourier T."/>
            <person name="Nagra H."/>
            <person name="Otto T.D."/>
            <person name="Rawlings N."/>
            <person name="Sanchez A."/>
            <person name="Sanders M."/>
            <person name="Subramaniam C."/>
            <person name="Tay Y."/>
            <person name="Dear P."/>
            <person name="Doerig C."/>
            <person name="Gruber A."/>
            <person name="Parkinson J."/>
            <person name="Shirley M."/>
            <person name="Wan K.L."/>
            <person name="Berriman M."/>
            <person name="Tomley F."/>
            <person name="Pain A."/>
        </authorList>
    </citation>
    <scope>NUCLEOTIDE SEQUENCE</scope>
    <source>
        <strain evidence="2">Houghton</strain>
    </source>
</reference>
<dbReference type="EMBL" id="HG670798">
    <property type="protein sequence ID" value="CDI78064.1"/>
    <property type="molecule type" value="Genomic_DNA"/>
</dbReference>
<gene>
    <name evidence="2" type="ORF">EAH_00029760</name>
</gene>
<dbReference type="GeneID" id="25271046"/>
<protein>
    <submittedName>
        <fullName evidence="2">Uncharacterized protein</fullName>
    </submittedName>
</protein>
<organism evidence="2 3">
    <name type="scientific">Eimeria acervulina</name>
    <name type="common">Coccidian parasite</name>
    <dbReference type="NCBI Taxonomy" id="5801"/>
    <lineage>
        <taxon>Eukaryota</taxon>
        <taxon>Sar</taxon>
        <taxon>Alveolata</taxon>
        <taxon>Apicomplexa</taxon>
        <taxon>Conoidasida</taxon>
        <taxon>Coccidia</taxon>
        <taxon>Eucoccidiorida</taxon>
        <taxon>Eimeriorina</taxon>
        <taxon>Eimeriidae</taxon>
        <taxon>Eimeria</taxon>
    </lineage>
</organism>
<dbReference type="AlphaFoldDB" id="U6GHL6"/>
<dbReference type="OrthoDB" id="349005at2759"/>
<evidence type="ECO:0000256" key="1">
    <source>
        <dbReference type="SAM" id="MobiDB-lite"/>
    </source>
</evidence>
<evidence type="ECO:0000313" key="3">
    <source>
        <dbReference type="Proteomes" id="UP000018050"/>
    </source>
</evidence>
<keyword evidence="3" id="KW-1185">Reference proteome</keyword>
<dbReference type="Proteomes" id="UP000018050">
    <property type="component" value="Unassembled WGS sequence"/>
</dbReference>
<reference evidence="2" key="2">
    <citation type="submission" date="2013-10" db="EMBL/GenBank/DDBJ databases">
        <authorList>
            <person name="Aslett M."/>
        </authorList>
    </citation>
    <scope>NUCLEOTIDE SEQUENCE</scope>
    <source>
        <strain evidence="2">Houghton</strain>
    </source>
</reference>
<feature type="region of interest" description="Disordered" evidence="1">
    <location>
        <begin position="189"/>
        <end position="213"/>
    </location>
</feature>
<name>U6GHL6_EIMAC</name>
<sequence>MHPDTPLKTAGVTESPPQWAAAEAADLQHPEDSGLAQSLRFYVAHANAGIRNMCESPATSDIFRYPPESRTAAAVALAADKEDRLLHLLRGYGCAVILANLITTFLCSTLTRNIHIIPAEPATSLEEALARPLSVLITVTTVLFEDGLTGARLAEWELWGEQGTAPSAHALLGEALHAADAAAAAAAPAAAAEPGDNQTTATLNPLGAADNSTEATMQRRRLADALIFSVTTPLQQQQQQHMQQLQQLQQQQQMLQTQQLHPASPHLFSLSQHAPLVHAHAAATSEHSRLLGGPSSFVLL</sequence>
<dbReference type="VEuPathDB" id="ToxoDB:EAH_00029760"/>
<evidence type="ECO:0000313" key="2">
    <source>
        <dbReference type="EMBL" id="CDI78064.1"/>
    </source>
</evidence>